<reference evidence="2" key="2">
    <citation type="journal article" date="2015" name="Data Brief">
        <title>Shoot transcriptome of the giant reed, Arundo donax.</title>
        <authorList>
            <person name="Barrero R.A."/>
            <person name="Guerrero F.D."/>
            <person name="Moolhuijzen P."/>
            <person name="Goolsby J.A."/>
            <person name="Tidwell J."/>
            <person name="Bellgard S.E."/>
            <person name="Bellgard M.I."/>
        </authorList>
    </citation>
    <scope>NUCLEOTIDE SEQUENCE</scope>
    <source>
        <tissue evidence="2">Shoot tissue taken approximately 20 cm above the soil surface</tissue>
    </source>
</reference>
<dbReference type="AlphaFoldDB" id="A0A0A9D4G1"/>
<dbReference type="EMBL" id="GBRH01215194">
    <property type="protein sequence ID" value="JAD82701.1"/>
    <property type="molecule type" value="Transcribed_RNA"/>
</dbReference>
<evidence type="ECO:0000313" key="2">
    <source>
        <dbReference type="EMBL" id="JAD82701.1"/>
    </source>
</evidence>
<feature type="compositionally biased region" description="Low complexity" evidence="1">
    <location>
        <begin position="39"/>
        <end position="48"/>
    </location>
</feature>
<feature type="region of interest" description="Disordered" evidence="1">
    <location>
        <begin position="1"/>
        <end position="87"/>
    </location>
</feature>
<reference evidence="2" key="1">
    <citation type="submission" date="2014-09" db="EMBL/GenBank/DDBJ databases">
        <authorList>
            <person name="Magalhaes I.L.F."/>
            <person name="Oliveira U."/>
            <person name="Santos F.R."/>
            <person name="Vidigal T.H.D.A."/>
            <person name="Brescovit A.D."/>
            <person name="Santos A.J."/>
        </authorList>
    </citation>
    <scope>NUCLEOTIDE SEQUENCE</scope>
    <source>
        <tissue evidence="2">Shoot tissue taken approximately 20 cm above the soil surface</tissue>
    </source>
</reference>
<protein>
    <submittedName>
        <fullName evidence="2">Uncharacterized protein</fullName>
    </submittedName>
</protein>
<evidence type="ECO:0000256" key="1">
    <source>
        <dbReference type="SAM" id="MobiDB-lite"/>
    </source>
</evidence>
<proteinExistence type="predicted"/>
<name>A0A0A9D4G1_ARUDO</name>
<sequence length="87" mass="9613">MREGLSGRRRPSHCRSPNRQGRGSLGRQRRGGARGRAGAGRSPRPAALSSCRKRQEDTAKQDRTEAAVSRRLMALRQEAERPGHPAE</sequence>
<organism evidence="2">
    <name type="scientific">Arundo donax</name>
    <name type="common">Giant reed</name>
    <name type="synonym">Donax arundinaceus</name>
    <dbReference type="NCBI Taxonomy" id="35708"/>
    <lineage>
        <taxon>Eukaryota</taxon>
        <taxon>Viridiplantae</taxon>
        <taxon>Streptophyta</taxon>
        <taxon>Embryophyta</taxon>
        <taxon>Tracheophyta</taxon>
        <taxon>Spermatophyta</taxon>
        <taxon>Magnoliopsida</taxon>
        <taxon>Liliopsida</taxon>
        <taxon>Poales</taxon>
        <taxon>Poaceae</taxon>
        <taxon>PACMAD clade</taxon>
        <taxon>Arundinoideae</taxon>
        <taxon>Arundineae</taxon>
        <taxon>Arundo</taxon>
    </lineage>
</organism>
<feature type="compositionally biased region" description="Basic and acidic residues" evidence="1">
    <location>
        <begin position="53"/>
        <end position="65"/>
    </location>
</feature>
<accession>A0A0A9D4G1</accession>
<feature type="compositionally biased region" description="Basic and acidic residues" evidence="1">
    <location>
        <begin position="77"/>
        <end position="87"/>
    </location>
</feature>